<feature type="region of interest" description="Disordered" evidence="1">
    <location>
        <begin position="96"/>
        <end position="132"/>
    </location>
</feature>
<feature type="compositionally biased region" description="Polar residues" evidence="1">
    <location>
        <begin position="118"/>
        <end position="132"/>
    </location>
</feature>
<dbReference type="AlphaFoldDB" id="A0A645JHR3"/>
<evidence type="ECO:0000313" key="2">
    <source>
        <dbReference type="EMBL" id="MPN62640.1"/>
    </source>
</evidence>
<evidence type="ECO:0000256" key="1">
    <source>
        <dbReference type="SAM" id="MobiDB-lite"/>
    </source>
</evidence>
<feature type="compositionally biased region" description="Polar residues" evidence="1">
    <location>
        <begin position="96"/>
        <end position="107"/>
    </location>
</feature>
<comment type="caution">
    <text evidence="2">The sequence shown here is derived from an EMBL/GenBank/DDBJ whole genome shotgun (WGS) entry which is preliminary data.</text>
</comment>
<sequence>MGRRCAASTARAARAISASAARRRTCTLPSCCSSSGSCAALFTPASIQGRACSRMNGRAACSAPWPMPASSAAWMICANGPMVLGCSNEAVNGTTHSGATRTRSNCTEPLPVTRWPKPSQSSTTVTPGALRGTNTRYWRSPCASCALTRVGIQCAKMAPVQ</sequence>
<dbReference type="EMBL" id="VSSQ01140928">
    <property type="protein sequence ID" value="MPN62640.1"/>
    <property type="molecule type" value="Genomic_DNA"/>
</dbReference>
<accession>A0A645JHR3</accession>
<name>A0A645JHR3_9ZZZZ</name>
<gene>
    <name evidence="2" type="ORF">SDC9_210392</name>
</gene>
<reference evidence="2" key="1">
    <citation type="submission" date="2019-08" db="EMBL/GenBank/DDBJ databases">
        <authorList>
            <person name="Kucharzyk K."/>
            <person name="Murdoch R.W."/>
            <person name="Higgins S."/>
            <person name="Loffler F."/>
        </authorList>
    </citation>
    <scope>NUCLEOTIDE SEQUENCE</scope>
</reference>
<proteinExistence type="predicted"/>
<organism evidence="2">
    <name type="scientific">bioreactor metagenome</name>
    <dbReference type="NCBI Taxonomy" id="1076179"/>
    <lineage>
        <taxon>unclassified sequences</taxon>
        <taxon>metagenomes</taxon>
        <taxon>ecological metagenomes</taxon>
    </lineage>
</organism>
<protein>
    <submittedName>
        <fullName evidence="2">Uncharacterized protein</fullName>
    </submittedName>
</protein>